<keyword evidence="6" id="KW-1185">Reference proteome</keyword>
<dbReference type="InterPro" id="IPR046349">
    <property type="entry name" value="C1-like_sf"/>
</dbReference>
<organism evidence="5 6">
    <name type="scientific">Kalanchoe fedtschenkoi</name>
    <name type="common">Lavender scallops</name>
    <name type="synonym">South American air plant</name>
    <dbReference type="NCBI Taxonomy" id="63787"/>
    <lineage>
        <taxon>Eukaryota</taxon>
        <taxon>Viridiplantae</taxon>
        <taxon>Streptophyta</taxon>
        <taxon>Embryophyta</taxon>
        <taxon>Tracheophyta</taxon>
        <taxon>Spermatophyta</taxon>
        <taxon>Magnoliopsida</taxon>
        <taxon>eudicotyledons</taxon>
        <taxon>Gunneridae</taxon>
        <taxon>Pentapetalae</taxon>
        <taxon>Saxifragales</taxon>
        <taxon>Crassulaceae</taxon>
        <taxon>Kalanchoe</taxon>
    </lineage>
</organism>
<dbReference type="SUPFAM" id="SSF57889">
    <property type="entry name" value="Cysteine-rich domain"/>
    <property type="match status" value="1"/>
</dbReference>
<dbReference type="AlphaFoldDB" id="A0A7N0TQP0"/>
<evidence type="ECO:0000313" key="5">
    <source>
        <dbReference type="EnsemblPlants" id="Kaladp0042s0300.1.v1.1"/>
    </source>
</evidence>
<protein>
    <recommendedName>
        <fullName evidence="4">Phorbol-ester/DAG-type domain-containing protein</fullName>
    </recommendedName>
</protein>
<name>A0A7N0TQP0_KALFE</name>
<dbReference type="Proteomes" id="UP000594263">
    <property type="component" value="Unplaced"/>
</dbReference>
<dbReference type="InterPro" id="IPR002219">
    <property type="entry name" value="PKC_DAG/PE"/>
</dbReference>
<keyword evidence="2" id="KW-0677">Repeat</keyword>
<dbReference type="Pfam" id="PF03107">
    <property type="entry name" value="C1_2"/>
    <property type="match status" value="2"/>
</dbReference>
<evidence type="ECO:0000256" key="2">
    <source>
        <dbReference type="ARBA" id="ARBA00022737"/>
    </source>
</evidence>
<dbReference type="GO" id="GO:0046872">
    <property type="term" value="F:metal ion binding"/>
    <property type="evidence" value="ECO:0007669"/>
    <property type="project" value="UniProtKB-KW"/>
</dbReference>
<dbReference type="Gramene" id="Kaladp0042s0300.1.v1.1">
    <property type="protein sequence ID" value="Kaladp0042s0300.1.v1.1"/>
    <property type="gene ID" value="Kaladp0042s0300.v1.1"/>
</dbReference>
<accession>A0A7N0TQP0</accession>
<keyword evidence="3" id="KW-0862">Zinc</keyword>
<evidence type="ECO:0000313" key="6">
    <source>
        <dbReference type="Proteomes" id="UP000594263"/>
    </source>
</evidence>
<keyword evidence="1" id="KW-0479">Metal-binding</keyword>
<dbReference type="PANTHER" id="PTHR46477">
    <property type="entry name" value="CYSTEINE/HISTIDINE-RICH C1 DOMAIN FAMILY PROTEIN"/>
    <property type="match status" value="1"/>
</dbReference>
<dbReference type="OMA" id="VESGCHK"/>
<feature type="domain" description="Phorbol-ester/DAG-type" evidence="4">
    <location>
        <begin position="60"/>
        <end position="116"/>
    </location>
</feature>
<dbReference type="PROSITE" id="PS50081">
    <property type="entry name" value="ZF_DAG_PE_2"/>
    <property type="match status" value="1"/>
</dbReference>
<reference evidence="5" key="1">
    <citation type="submission" date="2021-01" db="UniProtKB">
        <authorList>
            <consortium name="EnsemblPlants"/>
        </authorList>
    </citation>
    <scope>IDENTIFICATION</scope>
</reference>
<dbReference type="Gene3D" id="3.30.60.20">
    <property type="match status" value="1"/>
</dbReference>
<evidence type="ECO:0000259" key="4">
    <source>
        <dbReference type="PROSITE" id="PS50081"/>
    </source>
</evidence>
<proteinExistence type="predicted"/>
<sequence length="232" mass="25604">MKYSEITHFHHPEHTLKLETSKLPFRCNGCSEMGIGSRYKFDICNYDLHLQCALPSPTISHPFYVKCSFTFLSQPPGPNPRFCNACRSDLLGFGYHCHKCGFDLHPCCAKLPMEISDGEISTRMCLYRKVWSKCYKCGRRGRSWSYRSRCKRYSLHVACAREMVVEGWMMDGMGFGRSDGGGGGGWLALGGGGGRGEKGLMKRGCEVVLQIVVSAVVGDPAALIAGVIGSLI</sequence>
<evidence type="ECO:0000256" key="1">
    <source>
        <dbReference type="ARBA" id="ARBA00022723"/>
    </source>
</evidence>
<dbReference type="InterPro" id="IPR004146">
    <property type="entry name" value="DC1"/>
</dbReference>
<dbReference type="PANTHER" id="PTHR46477:SF3">
    <property type="entry name" value="CYSTEINE_HISTIDINE-RICH C1 DOMAIN FAMILY PROTEIN"/>
    <property type="match status" value="1"/>
</dbReference>
<evidence type="ECO:0000256" key="3">
    <source>
        <dbReference type="ARBA" id="ARBA00022833"/>
    </source>
</evidence>
<dbReference type="EnsemblPlants" id="Kaladp0042s0300.1.v1.1">
    <property type="protein sequence ID" value="Kaladp0042s0300.1.v1.1"/>
    <property type="gene ID" value="Kaladp0042s0300.v1.1"/>
</dbReference>